<dbReference type="EMBL" id="JAFFZE010000015">
    <property type="protein sequence ID" value="MCT2585252.1"/>
    <property type="molecule type" value="Genomic_DNA"/>
</dbReference>
<dbReference type="GO" id="GO:0016787">
    <property type="term" value="F:hydrolase activity"/>
    <property type="evidence" value="ECO:0007669"/>
    <property type="project" value="UniProtKB-KW"/>
</dbReference>
<dbReference type="Proteomes" id="UP001156441">
    <property type="component" value="Unassembled WGS sequence"/>
</dbReference>
<feature type="domain" description="AB hydrolase-1" evidence="1">
    <location>
        <begin position="33"/>
        <end position="266"/>
    </location>
</feature>
<dbReference type="InterPro" id="IPR000073">
    <property type="entry name" value="AB_hydrolase_1"/>
</dbReference>
<dbReference type="Gene3D" id="3.40.50.1820">
    <property type="entry name" value="alpha/beta hydrolase"/>
    <property type="match status" value="1"/>
</dbReference>
<dbReference type="InterPro" id="IPR000639">
    <property type="entry name" value="Epox_hydrolase-like"/>
</dbReference>
<evidence type="ECO:0000259" key="1">
    <source>
        <dbReference type="Pfam" id="PF00561"/>
    </source>
</evidence>
<dbReference type="PRINTS" id="PR00111">
    <property type="entry name" value="ABHYDROLASE"/>
</dbReference>
<gene>
    <name evidence="2" type="ORF">JT362_19225</name>
</gene>
<protein>
    <submittedName>
        <fullName evidence="2">Alpha/beta hydrolase</fullName>
    </submittedName>
</protein>
<keyword evidence="2" id="KW-0378">Hydrolase</keyword>
<comment type="caution">
    <text evidence="2">The sequence shown here is derived from an EMBL/GenBank/DDBJ whole genome shotgun (WGS) entry which is preliminary data.</text>
</comment>
<evidence type="ECO:0000313" key="3">
    <source>
        <dbReference type="Proteomes" id="UP001156441"/>
    </source>
</evidence>
<proteinExistence type="predicted"/>
<dbReference type="PRINTS" id="PR00412">
    <property type="entry name" value="EPOXHYDRLASE"/>
</dbReference>
<dbReference type="InterPro" id="IPR050228">
    <property type="entry name" value="Carboxylesterase_BioH"/>
</dbReference>
<dbReference type="SUPFAM" id="SSF53474">
    <property type="entry name" value="alpha/beta-Hydrolases"/>
    <property type="match status" value="1"/>
</dbReference>
<dbReference type="PANTHER" id="PTHR43194:SF5">
    <property type="entry name" value="PIMELOYL-[ACYL-CARRIER PROTEIN] METHYL ESTER ESTERASE"/>
    <property type="match status" value="1"/>
</dbReference>
<organism evidence="2 3">
    <name type="scientific">Actinophytocola gossypii</name>
    <dbReference type="NCBI Taxonomy" id="2812003"/>
    <lineage>
        <taxon>Bacteria</taxon>
        <taxon>Bacillati</taxon>
        <taxon>Actinomycetota</taxon>
        <taxon>Actinomycetes</taxon>
        <taxon>Pseudonocardiales</taxon>
        <taxon>Pseudonocardiaceae</taxon>
    </lineage>
</organism>
<name>A0ABT2JBM7_9PSEU</name>
<dbReference type="RefSeq" id="WP_260192767.1">
    <property type="nucleotide sequence ID" value="NZ_JAFFZE010000015.1"/>
</dbReference>
<reference evidence="2 3" key="1">
    <citation type="submission" date="2021-02" db="EMBL/GenBank/DDBJ databases">
        <title>Actinophytocola xerophila sp. nov., isolated from soil of cotton cropping field.</title>
        <authorList>
            <person name="Huang R."/>
            <person name="Chen X."/>
            <person name="Ge X."/>
            <person name="Liu W."/>
        </authorList>
    </citation>
    <scope>NUCLEOTIDE SEQUENCE [LARGE SCALE GENOMIC DNA]</scope>
    <source>
        <strain evidence="2 3">S1-96</strain>
    </source>
</reference>
<dbReference type="Pfam" id="PF00561">
    <property type="entry name" value="Abhydrolase_1"/>
    <property type="match status" value="1"/>
</dbReference>
<dbReference type="PANTHER" id="PTHR43194">
    <property type="entry name" value="HYDROLASE ALPHA/BETA FOLD FAMILY"/>
    <property type="match status" value="1"/>
</dbReference>
<accession>A0ABT2JBM7</accession>
<evidence type="ECO:0000313" key="2">
    <source>
        <dbReference type="EMBL" id="MCT2585252.1"/>
    </source>
</evidence>
<keyword evidence="3" id="KW-1185">Reference proteome</keyword>
<dbReference type="InterPro" id="IPR029058">
    <property type="entry name" value="AB_hydrolase_fold"/>
</dbReference>
<sequence length="287" mass="31479">MNTRTRSGTWRLTDRVRVSGGVVAAGVFGEGSPVVLTHGTPASAYLWREVVPVLARRHTVHVWDMLGFGDSRTDPGVAPSIVRQARTLAELVAHWGLDVPDLVGHDIGAGIVLRAHLVDKVPARRLALLDGAVIGPWNTPFTEHMQRHADAYRTMPPHVFADIIAPRLRTATHREMPDAVLDAYLAPWTGPEGQQRWVDQVTSVHFDDTRDVVDLLDRVTAPTLVLWGEHDQWLDPSTGDRLASAIPRAQREDVPAAGHFVAEDNPRDTADALLRFFGQQADGPDAG</sequence>